<name>A0A4C1SBL9_EUMVA</name>
<evidence type="ECO:0000313" key="2">
    <source>
        <dbReference type="EMBL" id="GBO98489.1"/>
    </source>
</evidence>
<dbReference type="EMBL" id="BGZK01000001">
    <property type="protein sequence ID" value="GBO98489.1"/>
    <property type="molecule type" value="Genomic_DNA"/>
</dbReference>
<organism evidence="2 3">
    <name type="scientific">Eumeta variegata</name>
    <name type="common">Bagworm moth</name>
    <name type="synonym">Eumeta japonica</name>
    <dbReference type="NCBI Taxonomy" id="151549"/>
    <lineage>
        <taxon>Eukaryota</taxon>
        <taxon>Metazoa</taxon>
        <taxon>Ecdysozoa</taxon>
        <taxon>Arthropoda</taxon>
        <taxon>Hexapoda</taxon>
        <taxon>Insecta</taxon>
        <taxon>Pterygota</taxon>
        <taxon>Neoptera</taxon>
        <taxon>Endopterygota</taxon>
        <taxon>Lepidoptera</taxon>
        <taxon>Glossata</taxon>
        <taxon>Ditrysia</taxon>
        <taxon>Tineoidea</taxon>
        <taxon>Psychidae</taxon>
        <taxon>Oiketicinae</taxon>
        <taxon>Eumeta</taxon>
    </lineage>
</organism>
<reference evidence="2 3" key="1">
    <citation type="journal article" date="2019" name="Commun. Biol.">
        <title>The bagworm genome reveals a unique fibroin gene that provides high tensile strength.</title>
        <authorList>
            <person name="Kono N."/>
            <person name="Nakamura H."/>
            <person name="Ohtoshi R."/>
            <person name="Tomita M."/>
            <person name="Numata K."/>
            <person name="Arakawa K."/>
        </authorList>
    </citation>
    <scope>NUCLEOTIDE SEQUENCE [LARGE SCALE GENOMIC DNA]</scope>
</reference>
<gene>
    <name evidence="2" type="ORF">EVAR_99_1</name>
</gene>
<protein>
    <submittedName>
        <fullName evidence="2">Uncharacterized protein</fullName>
    </submittedName>
</protein>
<feature type="region of interest" description="Disordered" evidence="1">
    <location>
        <begin position="86"/>
        <end position="136"/>
    </location>
</feature>
<feature type="compositionally biased region" description="Low complexity" evidence="1">
    <location>
        <begin position="116"/>
        <end position="128"/>
    </location>
</feature>
<feature type="compositionally biased region" description="Basic and acidic residues" evidence="1">
    <location>
        <begin position="96"/>
        <end position="108"/>
    </location>
</feature>
<proteinExistence type="predicted"/>
<dbReference type="AlphaFoldDB" id="A0A4C1SBL9"/>
<keyword evidence="3" id="KW-1185">Reference proteome</keyword>
<comment type="caution">
    <text evidence="2">The sequence shown here is derived from an EMBL/GenBank/DDBJ whole genome shotgun (WGS) entry which is preliminary data.</text>
</comment>
<dbReference type="OrthoDB" id="6339427at2759"/>
<sequence length="136" mass="15259">MLSSVIVVEGCASRRQPASISMLNAYLTGRSAVHRAMSPVPRHRAYTLGGRKTGQIRQDYYFFGLFLMSSRYAPSAPFQHIHTYMPVSSKTRGRPRSRERARERERRVTALVPTTGRPSEAARAAARRGLPEGRGR</sequence>
<dbReference type="Proteomes" id="UP000299102">
    <property type="component" value="Unassembled WGS sequence"/>
</dbReference>
<evidence type="ECO:0000313" key="3">
    <source>
        <dbReference type="Proteomes" id="UP000299102"/>
    </source>
</evidence>
<accession>A0A4C1SBL9</accession>
<evidence type="ECO:0000256" key="1">
    <source>
        <dbReference type="SAM" id="MobiDB-lite"/>
    </source>
</evidence>